<accession>A0A2W4QHH9</accession>
<evidence type="ECO:0000313" key="3">
    <source>
        <dbReference type="Proteomes" id="UP000249396"/>
    </source>
</evidence>
<gene>
    <name evidence="2" type="ORF">DM484_28985</name>
</gene>
<dbReference type="EMBL" id="QJPH01000567">
    <property type="protein sequence ID" value="PZN69909.1"/>
    <property type="molecule type" value="Genomic_DNA"/>
</dbReference>
<dbReference type="InterPro" id="IPR024079">
    <property type="entry name" value="MetalloPept_cat_dom_sf"/>
</dbReference>
<proteinExistence type="predicted"/>
<evidence type="ECO:0000256" key="1">
    <source>
        <dbReference type="SAM" id="MobiDB-lite"/>
    </source>
</evidence>
<protein>
    <submittedName>
        <fullName evidence="2">Uncharacterized protein</fullName>
    </submittedName>
</protein>
<dbReference type="AlphaFoldDB" id="A0A2W4QHH9"/>
<dbReference type="SUPFAM" id="SSF55486">
    <property type="entry name" value="Metalloproteases ('zincins'), catalytic domain"/>
    <property type="match status" value="1"/>
</dbReference>
<name>A0A2W4QHH9_9GAMM</name>
<organism evidence="2 3">
    <name type="scientific">Candidatus Methylumidiphilus alinenensis</name>
    <dbReference type="NCBI Taxonomy" id="2202197"/>
    <lineage>
        <taxon>Bacteria</taxon>
        <taxon>Pseudomonadati</taxon>
        <taxon>Pseudomonadota</taxon>
        <taxon>Gammaproteobacteria</taxon>
        <taxon>Methylococcales</taxon>
        <taxon>Candidatus Methylumidiphilus</taxon>
    </lineage>
</organism>
<evidence type="ECO:0000313" key="2">
    <source>
        <dbReference type="EMBL" id="PZN69909.1"/>
    </source>
</evidence>
<reference evidence="2 3" key="1">
    <citation type="journal article" date="2018" name="Aquat. Microb. Ecol.">
        <title>Gammaproteobacterial methanotrophs dominate.</title>
        <authorList>
            <person name="Rissanen A.J."/>
            <person name="Saarenheimo J."/>
            <person name="Tiirola M."/>
            <person name="Peura S."/>
            <person name="Aalto S.L."/>
            <person name="Karvinen A."/>
            <person name="Nykanen H."/>
        </authorList>
    </citation>
    <scope>NUCLEOTIDE SEQUENCE [LARGE SCALE GENOMIC DNA]</scope>
    <source>
        <strain evidence="2">AMbin10</strain>
    </source>
</reference>
<dbReference type="Proteomes" id="UP000249396">
    <property type="component" value="Unassembled WGS sequence"/>
</dbReference>
<feature type="compositionally biased region" description="Polar residues" evidence="1">
    <location>
        <begin position="8"/>
        <end position="26"/>
    </location>
</feature>
<feature type="region of interest" description="Disordered" evidence="1">
    <location>
        <begin position="1"/>
        <end position="26"/>
    </location>
</feature>
<comment type="caution">
    <text evidence="2">The sequence shown here is derived from an EMBL/GenBank/DDBJ whole genome shotgun (WGS) entry which is preliminary data.</text>
</comment>
<sequence length="463" mass="50299">MTRKKDPTSPNSVSGGSTPINSPTTTCPLADKIKIVELVEVVAFNGSESTQPANGRKQYINLDNTVQTDAPHPEYGRSIRLKARVEWVSDNKSKSLSGQTVYWYSTSGGGNKTGLTGGEQEGFGSAGGGKQTTCSTDDKGWTGVVSFYLSQYGGDKFDLNATDDSGYKGGLKAGTYIVWRKLWFEVDTMKKRGSGTLDMDHANLPALYEPCFIELEKQGTDNQPDNLWNVETSGLHAVGNDYFGAERSPFQSHEFGIDHQADRQDGDLSFDMVANVFTTGTTESYYVYDGSDTWLKTAQYKDGSVWKNLDKGKVTLVGASPVYKNIKVDLSSGPVTPTASVPITVKLEFIKSQEWSGDGSNTPHAMIAMGYWYDTETVSEAKKRTLGTMAHELGHLVGMVPTTSSTHIDTGTGDHCTDTGCVMYYTNTTTRGNNFCAVCIEVLKKADLTTFKGAFTHTKGPKA</sequence>
<dbReference type="GO" id="GO:0008237">
    <property type="term" value="F:metallopeptidase activity"/>
    <property type="evidence" value="ECO:0007669"/>
    <property type="project" value="InterPro"/>
</dbReference>
<dbReference type="Gene3D" id="3.40.390.10">
    <property type="entry name" value="Collagenase (Catalytic Domain)"/>
    <property type="match status" value="1"/>
</dbReference>